<comment type="similarity">
    <text evidence="6">Belongs to the methyltransferase superfamily. RsmI family.</text>
</comment>
<dbReference type="CDD" id="cd11648">
    <property type="entry name" value="RsmI"/>
    <property type="match status" value="1"/>
</dbReference>
<dbReference type="InterPro" id="IPR035996">
    <property type="entry name" value="4pyrrol_Methylase_sf"/>
</dbReference>
<name>A0A6P1NHN5_9PROT</name>
<dbReference type="Proteomes" id="UP000463975">
    <property type="component" value="Chromosome"/>
</dbReference>
<dbReference type="NCBIfam" id="TIGR00096">
    <property type="entry name" value="16S rRNA (cytidine(1402)-2'-O)-methyltransferase"/>
    <property type="match status" value="1"/>
</dbReference>
<dbReference type="PANTHER" id="PTHR46111">
    <property type="entry name" value="RIBOSOMAL RNA SMALL SUBUNIT METHYLTRANSFERASE I"/>
    <property type="match status" value="1"/>
</dbReference>
<dbReference type="GO" id="GO:0070677">
    <property type="term" value="F:rRNA (cytosine-2'-O-)-methyltransferase activity"/>
    <property type="evidence" value="ECO:0007669"/>
    <property type="project" value="UniProtKB-UniRule"/>
</dbReference>
<dbReference type="KEGG" id="bomb:GT348_04620"/>
<dbReference type="Pfam" id="PF23016">
    <property type="entry name" value="RsmI_C"/>
    <property type="match status" value="1"/>
</dbReference>
<dbReference type="EC" id="2.1.1.198" evidence="6"/>
<evidence type="ECO:0000313" key="10">
    <source>
        <dbReference type="Proteomes" id="UP000463975"/>
    </source>
</evidence>
<gene>
    <name evidence="6 9" type="primary">rsmI</name>
    <name evidence="9" type="ORF">GT348_04620</name>
</gene>
<dbReference type="PIRSF" id="PIRSF005917">
    <property type="entry name" value="MTase_YraL"/>
    <property type="match status" value="1"/>
</dbReference>
<dbReference type="AlphaFoldDB" id="A0A6P1NHN5"/>
<comment type="subcellular location">
    <subcellularLocation>
        <location evidence="6">Cytoplasm</location>
    </subcellularLocation>
</comment>
<dbReference type="Pfam" id="PF00590">
    <property type="entry name" value="TP_methylase"/>
    <property type="match status" value="1"/>
</dbReference>
<keyword evidence="2 6" id="KW-0698">rRNA processing</keyword>
<dbReference type="SUPFAM" id="SSF53790">
    <property type="entry name" value="Tetrapyrrole methylase"/>
    <property type="match status" value="1"/>
</dbReference>
<dbReference type="InterPro" id="IPR000878">
    <property type="entry name" value="4pyrrol_Mease"/>
</dbReference>
<protein>
    <recommendedName>
        <fullName evidence="6">Ribosomal RNA small subunit methyltransferase I</fullName>
        <ecNumber evidence="6">2.1.1.198</ecNumber>
    </recommendedName>
    <alternativeName>
        <fullName evidence="6">16S rRNA 2'-O-ribose C1402 methyltransferase</fullName>
    </alternativeName>
    <alternativeName>
        <fullName evidence="6">rRNA (cytidine-2'-O-)-methyltransferase RsmI</fullName>
    </alternativeName>
</protein>
<dbReference type="HAMAP" id="MF_01877">
    <property type="entry name" value="16SrRNA_methyltr_I"/>
    <property type="match status" value="1"/>
</dbReference>
<dbReference type="EMBL" id="CP047652">
    <property type="protein sequence ID" value="QHI96387.1"/>
    <property type="molecule type" value="Genomic_DNA"/>
</dbReference>
<keyword evidence="5 6" id="KW-0949">S-adenosyl-L-methionine</keyword>
<evidence type="ECO:0000256" key="2">
    <source>
        <dbReference type="ARBA" id="ARBA00022552"/>
    </source>
</evidence>
<dbReference type="InterPro" id="IPR014776">
    <property type="entry name" value="4pyrrole_Mease_sub2"/>
</dbReference>
<organism evidence="9 10">
    <name type="scientific">Aristophania vespae</name>
    <dbReference type="NCBI Taxonomy" id="2697033"/>
    <lineage>
        <taxon>Bacteria</taxon>
        <taxon>Pseudomonadati</taxon>
        <taxon>Pseudomonadota</taxon>
        <taxon>Alphaproteobacteria</taxon>
        <taxon>Acetobacterales</taxon>
        <taxon>Acetobacteraceae</taxon>
        <taxon>Aristophania</taxon>
    </lineage>
</organism>
<dbReference type="Gene3D" id="3.40.1010.10">
    <property type="entry name" value="Cobalt-precorrin-4 Transmethylase, Domain 1"/>
    <property type="match status" value="1"/>
</dbReference>
<dbReference type="PANTHER" id="PTHR46111:SF1">
    <property type="entry name" value="RIBOSOMAL RNA SMALL SUBUNIT METHYLTRANSFERASE I"/>
    <property type="match status" value="1"/>
</dbReference>
<dbReference type="InterPro" id="IPR014777">
    <property type="entry name" value="4pyrrole_Mease_sub1"/>
</dbReference>
<evidence type="ECO:0000256" key="1">
    <source>
        <dbReference type="ARBA" id="ARBA00022490"/>
    </source>
</evidence>
<dbReference type="Gene3D" id="3.30.950.10">
    <property type="entry name" value="Methyltransferase, Cobalt-precorrin-4 Transmethylase, Domain 2"/>
    <property type="match status" value="1"/>
</dbReference>
<keyword evidence="4 6" id="KW-0808">Transferase</keyword>
<evidence type="ECO:0000256" key="6">
    <source>
        <dbReference type="HAMAP-Rule" id="MF_01877"/>
    </source>
</evidence>
<evidence type="ECO:0000256" key="3">
    <source>
        <dbReference type="ARBA" id="ARBA00022603"/>
    </source>
</evidence>
<evidence type="ECO:0000313" key="9">
    <source>
        <dbReference type="EMBL" id="QHI96387.1"/>
    </source>
</evidence>
<comment type="catalytic activity">
    <reaction evidence="6">
        <text>cytidine(1402) in 16S rRNA + S-adenosyl-L-methionine = 2'-O-methylcytidine(1402) in 16S rRNA + S-adenosyl-L-homocysteine + H(+)</text>
        <dbReference type="Rhea" id="RHEA:42924"/>
        <dbReference type="Rhea" id="RHEA-COMP:10285"/>
        <dbReference type="Rhea" id="RHEA-COMP:10286"/>
        <dbReference type="ChEBI" id="CHEBI:15378"/>
        <dbReference type="ChEBI" id="CHEBI:57856"/>
        <dbReference type="ChEBI" id="CHEBI:59789"/>
        <dbReference type="ChEBI" id="CHEBI:74495"/>
        <dbReference type="ChEBI" id="CHEBI:82748"/>
        <dbReference type="EC" id="2.1.1.198"/>
    </reaction>
</comment>
<proteinExistence type="inferred from homology"/>
<dbReference type="InterPro" id="IPR008189">
    <property type="entry name" value="rRNA_ssu_MeTfrase_I"/>
</dbReference>
<comment type="function">
    <text evidence="6">Catalyzes the 2'-O-methylation of the ribose of cytidine 1402 (C1402) in 16S rRNA.</text>
</comment>
<accession>A0A6P1NHN5</accession>
<dbReference type="InterPro" id="IPR053910">
    <property type="entry name" value="RsmI_HTH"/>
</dbReference>
<keyword evidence="10" id="KW-1185">Reference proteome</keyword>
<evidence type="ECO:0000256" key="5">
    <source>
        <dbReference type="ARBA" id="ARBA00022691"/>
    </source>
</evidence>
<evidence type="ECO:0000259" key="8">
    <source>
        <dbReference type="Pfam" id="PF23016"/>
    </source>
</evidence>
<dbReference type="FunFam" id="3.40.1010.10:FF:000007">
    <property type="entry name" value="Ribosomal RNA small subunit methyltransferase I"/>
    <property type="match status" value="1"/>
</dbReference>
<sequence length="295" mass="32245">MPLPGKDLTASNGLLVLVATPIGNLADISARALDTLRNANSILCEDTRVTSKLLRHYGITNTLLTLHDHNEEERLSFLLTELKKGKIFALISDAGTPVFSDPGYRLVRAALQNDIKVTALPGPNAAITALVLSGFPPAPFMFLGFPPRGEARKSHFVMLKAAEQTGLKATLSWYESPRRLVGTLETLAEVFGPDREASVGRELTKLYEEVRRGPLSTLISHFKETDPRGEITLLLAPAAEDDNKEQDLEPLLLKTLKTHSLKDAVTLIAGSTNLPRKFVYKKALALSQKNTTKAE</sequence>
<dbReference type="GO" id="GO:0005737">
    <property type="term" value="C:cytoplasm"/>
    <property type="evidence" value="ECO:0007669"/>
    <property type="project" value="UniProtKB-SubCell"/>
</dbReference>
<keyword evidence="3 6" id="KW-0489">Methyltransferase</keyword>
<feature type="domain" description="Tetrapyrrole methylase" evidence="7">
    <location>
        <begin position="15"/>
        <end position="218"/>
    </location>
</feature>
<keyword evidence="1 6" id="KW-0963">Cytoplasm</keyword>
<reference evidence="9 10" key="1">
    <citation type="submission" date="2020-01" db="EMBL/GenBank/DDBJ databases">
        <title>Genome sequencing of strain KACC 21507.</title>
        <authorList>
            <person name="Heo J."/>
            <person name="Kim S.-J."/>
            <person name="Kim J.-S."/>
            <person name="Hong S.-B."/>
            <person name="Kwon S.-W."/>
        </authorList>
    </citation>
    <scope>NUCLEOTIDE SEQUENCE [LARGE SCALE GENOMIC DNA]</scope>
    <source>
        <strain evidence="9 10">KACC 21507</strain>
    </source>
</reference>
<evidence type="ECO:0000256" key="4">
    <source>
        <dbReference type="ARBA" id="ARBA00022679"/>
    </source>
</evidence>
<feature type="domain" description="RsmI HTH" evidence="8">
    <location>
        <begin position="245"/>
        <end position="286"/>
    </location>
</feature>
<evidence type="ECO:0000259" key="7">
    <source>
        <dbReference type="Pfam" id="PF00590"/>
    </source>
</evidence>